<proteinExistence type="predicted"/>
<dbReference type="EMBL" id="BGPR01001265">
    <property type="protein sequence ID" value="GBM49617.1"/>
    <property type="molecule type" value="Genomic_DNA"/>
</dbReference>
<organism evidence="1 2">
    <name type="scientific">Araneus ventricosus</name>
    <name type="common">Orbweaver spider</name>
    <name type="synonym">Epeira ventricosa</name>
    <dbReference type="NCBI Taxonomy" id="182803"/>
    <lineage>
        <taxon>Eukaryota</taxon>
        <taxon>Metazoa</taxon>
        <taxon>Ecdysozoa</taxon>
        <taxon>Arthropoda</taxon>
        <taxon>Chelicerata</taxon>
        <taxon>Arachnida</taxon>
        <taxon>Araneae</taxon>
        <taxon>Araneomorphae</taxon>
        <taxon>Entelegynae</taxon>
        <taxon>Araneoidea</taxon>
        <taxon>Araneidae</taxon>
        <taxon>Araneus</taxon>
    </lineage>
</organism>
<accession>A0A4Y2G8Q5</accession>
<protein>
    <submittedName>
        <fullName evidence="1">Uncharacterized protein</fullName>
    </submittedName>
</protein>
<comment type="caution">
    <text evidence="1">The sequence shown here is derived from an EMBL/GenBank/DDBJ whole genome shotgun (WGS) entry which is preliminary data.</text>
</comment>
<evidence type="ECO:0000313" key="2">
    <source>
        <dbReference type="Proteomes" id="UP000499080"/>
    </source>
</evidence>
<keyword evidence="2" id="KW-1185">Reference proteome</keyword>
<dbReference type="AlphaFoldDB" id="A0A4Y2G8Q5"/>
<reference evidence="1 2" key="1">
    <citation type="journal article" date="2019" name="Sci. Rep.">
        <title>Orb-weaving spider Araneus ventricosus genome elucidates the spidroin gene catalogue.</title>
        <authorList>
            <person name="Kono N."/>
            <person name="Nakamura H."/>
            <person name="Ohtoshi R."/>
            <person name="Moran D.A.P."/>
            <person name="Shinohara A."/>
            <person name="Yoshida Y."/>
            <person name="Fujiwara M."/>
            <person name="Mori M."/>
            <person name="Tomita M."/>
            <person name="Arakawa K."/>
        </authorList>
    </citation>
    <scope>NUCLEOTIDE SEQUENCE [LARGE SCALE GENOMIC DNA]</scope>
</reference>
<name>A0A4Y2G8Q5_ARAVE</name>
<sequence>MQPQGHRFPIPSIICAFPKGLDLPCAFLYFPCQTLKHSKPFGSRHGKLWFNPPSHLWYFRNFSARVLGIIAEKSQQACYLSSKVVPQVFFLRSWRKELALEDSNLPQHPLQWSEFSLEEAAVNVLFPLT</sequence>
<dbReference type="Proteomes" id="UP000499080">
    <property type="component" value="Unassembled WGS sequence"/>
</dbReference>
<gene>
    <name evidence="1" type="ORF">AVEN_248996_1</name>
</gene>
<evidence type="ECO:0000313" key="1">
    <source>
        <dbReference type="EMBL" id="GBM49617.1"/>
    </source>
</evidence>